<dbReference type="OrthoDB" id="5461037at2"/>
<dbReference type="InterPro" id="IPR036388">
    <property type="entry name" value="WH-like_DNA-bd_sf"/>
</dbReference>
<dbReference type="AlphaFoldDB" id="F5RNC3"/>
<accession>F5RNC3</accession>
<reference evidence="5 6" key="1">
    <citation type="submission" date="2011-04" db="EMBL/GenBank/DDBJ databases">
        <authorList>
            <person name="Muzny D."/>
            <person name="Qin X."/>
            <person name="Deng J."/>
            <person name="Jiang H."/>
            <person name="Liu Y."/>
            <person name="Qu J."/>
            <person name="Song X.-Z."/>
            <person name="Zhang L."/>
            <person name="Thornton R."/>
            <person name="Coyle M."/>
            <person name="Francisco L."/>
            <person name="Jackson L."/>
            <person name="Javaid M."/>
            <person name="Korchina V."/>
            <person name="Kovar C."/>
            <person name="Mata R."/>
            <person name="Mathew T."/>
            <person name="Ngo R."/>
            <person name="Nguyen L."/>
            <person name="Nguyen N."/>
            <person name="Okwuonu G."/>
            <person name="Ongeri F."/>
            <person name="Pham C."/>
            <person name="Simmons D."/>
            <person name="Wilczek-Boney K."/>
            <person name="Hale W."/>
            <person name="Jakkamsetti A."/>
            <person name="Pham P."/>
            <person name="Ruth R."/>
            <person name="San Lucas F."/>
            <person name="Warren J."/>
            <person name="Zhang J."/>
            <person name="Zhao Z."/>
            <person name="Zhou C."/>
            <person name="Zhu D."/>
            <person name="Lee S."/>
            <person name="Bess C."/>
            <person name="Blankenburg K."/>
            <person name="Forbes L."/>
            <person name="Fu Q."/>
            <person name="Gubbala S."/>
            <person name="Hirani K."/>
            <person name="Jayaseelan J.C."/>
            <person name="Lara F."/>
            <person name="Munidasa M."/>
            <person name="Palculict T."/>
            <person name="Patil S."/>
            <person name="Pu L.-L."/>
            <person name="Saada N."/>
            <person name="Tang L."/>
            <person name="Weissenberger G."/>
            <person name="Zhu Y."/>
            <person name="Hemphill L."/>
            <person name="Shang Y."/>
            <person name="Youmans B."/>
            <person name="Ayvaz T."/>
            <person name="Ross M."/>
            <person name="Santibanez J."/>
            <person name="Aqrawi P."/>
            <person name="Gross S."/>
            <person name="Joshi V."/>
            <person name="Fowler G."/>
            <person name="Nazareth L."/>
            <person name="Reid J."/>
            <person name="Worley K."/>
            <person name="Petrosino J."/>
            <person name="Highlander S."/>
            <person name="Gibbs R."/>
        </authorList>
    </citation>
    <scope>NUCLEOTIDE SEQUENCE [LARGE SCALE GENOMIC DNA]</scope>
    <source>
        <strain evidence="5 6">DSM 2778</strain>
    </source>
</reference>
<dbReference type="SUPFAM" id="SSF46785">
    <property type="entry name" value="Winged helix' DNA-binding domain"/>
    <property type="match status" value="1"/>
</dbReference>
<dbReference type="InterPro" id="IPR023187">
    <property type="entry name" value="Tscrpt_reg_MarR-type_CS"/>
</dbReference>
<sequence length="151" mass="17581">MGTNDRNNEILRQLARLIESIAHRRMKQLDFGGGIVLYRGEIHLLQALGEHPGMYMSELADYFGVSRAMISKSAVRLEERGFIKKEADADNKKKIRLFLSEKGRMAFLRHRLFHEKNDSSMHRYLNTLSPNELDCITEFLKQAQKMVTNHF</sequence>
<feature type="domain" description="HTH marR-type" evidence="4">
    <location>
        <begin position="7"/>
        <end position="145"/>
    </location>
</feature>
<keyword evidence="6" id="KW-1185">Reference proteome</keyword>
<dbReference type="PANTHER" id="PTHR42756">
    <property type="entry name" value="TRANSCRIPTIONAL REGULATOR, MARR"/>
    <property type="match status" value="1"/>
</dbReference>
<evidence type="ECO:0000313" key="6">
    <source>
        <dbReference type="Proteomes" id="UP000004067"/>
    </source>
</evidence>
<dbReference type="SMART" id="SM00347">
    <property type="entry name" value="HTH_MARR"/>
    <property type="match status" value="1"/>
</dbReference>
<dbReference type="HOGENOM" id="CLU_083287_11_0_9"/>
<dbReference type="RefSeq" id="WP_006306761.1">
    <property type="nucleotide sequence ID" value="NZ_GL892076.1"/>
</dbReference>
<dbReference type="eggNOG" id="COG1846">
    <property type="taxonomic scope" value="Bacteria"/>
</dbReference>
<name>F5RNC3_9FIRM</name>
<evidence type="ECO:0000313" key="5">
    <source>
        <dbReference type="EMBL" id="EGK58992.1"/>
    </source>
</evidence>
<dbReference type="InterPro" id="IPR036390">
    <property type="entry name" value="WH_DNA-bd_sf"/>
</dbReference>
<dbReference type="STRING" id="888060.HMPREF9081_1759"/>
<dbReference type="Proteomes" id="UP000004067">
    <property type="component" value="Unassembled WGS sequence"/>
</dbReference>
<gene>
    <name evidence="5" type="ORF">HMPREF9081_1759</name>
</gene>
<evidence type="ECO:0000259" key="4">
    <source>
        <dbReference type="PROSITE" id="PS50995"/>
    </source>
</evidence>
<dbReference type="EMBL" id="AFHQ01000041">
    <property type="protein sequence ID" value="EGK58992.1"/>
    <property type="molecule type" value="Genomic_DNA"/>
</dbReference>
<protein>
    <recommendedName>
        <fullName evidence="4">HTH marR-type domain-containing protein</fullName>
    </recommendedName>
</protein>
<proteinExistence type="predicted"/>
<keyword evidence="1" id="KW-0805">Transcription regulation</keyword>
<dbReference type="InterPro" id="IPR000835">
    <property type="entry name" value="HTH_MarR-typ"/>
</dbReference>
<dbReference type="GO" id="GO:0003700">
    <property type="term" value="F:DNA-binding transcription factor activity"/>
    <property type="evidence" value="ECO:0007669"/>
    <property type="project" value="InterPro"/>
</dbReference>
<evidence type="ECO:0000256" key="2">
    <source>
        <dbReference type="ARBA" id="ARBA00023125"/>
    </source>
</evidence>
<keyword evidence="2" id="KW-0238">DNA-binding</keyword>
<dbReference type="PROSITE" id="PS01117">
    <property type="entry name" value="HTH_MARR_1"/>
    <property type="match status" value="1"/>
</dbReference>
<organism evidence="5 6">
    <name type="scientific">Centipeda periodontii DSM 2778</name>
    <dbReference type="NCBI Taxonomy" id="888060"/>
    <lineage>
        <taxon>Bacteria</taxon>
        <taxon>Bacillati</taxon>
        <taxon>Bacillota</taxon>
        <taxon>Negativicutes</taxon>
        <taxon>Selenomonadales</taxon>
        <taxon>Selenomonadaceae</taxon>
        <taxon>Centipeda</taxon>
    </lineage>
</organism>
<dbReference type="GO" id="GO:0003677">
    <property type="term" value="F:DNA binding"/>
    <property type="evidence" value="ECO:0007669"/>
    <property type="project" value="UniProtKB-KW"/>
</dbReference>
<evidence type="ECO:0000256" key="3">
    <source>
        <dbReference type="ARBA" id="ARBA00023163"/>
    </source>
</evidence>
<comment type="caution">
    <text evidence="5">The sequence shown here is derived from an EMBL/GenBank/DDBJ whole genome shotgun (WGS) entry which is preliminary data.</text>
</comment>
<dbReference type="Pfam" id="PF01047">
    <property type="entry name" value="MarR"/>
    <property type="match status" value="1"/>
</dbReference>
<keyword evidence="3" id="KW-0804">Transcription</keyword>
<dbReference type="PROSITE" id="PS50995">
    <property type="entry name" value="HTH_MARR_2"/>
    <property type="match status" value="1"/>
</dbReference>
<evidence type="ECO:0000256" key="1">
    <source>
        <dbReference type="ARBA" id="ARBA00023015"/>
    </source>
</evidence>
<dbReference type="PANTHER" id="PTHR42756:SF1">
    <property type="entry name" value="TRANSCRIPTIONAL REPRESSOR OF EMRAB OPERON"/>
    <property type="match status" value="1"/>
</dbReference>
<dbReference type="Gene3D" id="1.10.10.10">
    <property type="entry name" value="Winged helix-like DNA-binding domain superfamily/Winged helix DNA-binding domain"/>
    <property type="match status" value="1"/>
</dbReference>